<comment type="caution">
    <text evidence="2">The sequence shown here is derived from an EMBL/GenBank/DDBJ whole genome shotgun (WGS) entry which is preliminary data.</text>
</comment>
<dbReference type="PANTHER" id="PTHR30548">
    <property type="entry name" value="2-HYDROXYGLUTARYL-COA DEHYDRATASE, D-COMPONENT-RELATED"/>
    <property type="match status" value="1"/>
</dbReference>
<evidence type="ECO:0008006" key="3">
    <source>
        <dbReference type="Google" id="ProtNLM"/>
    </source>
</evidence>
<name>A0A0F8YRX2_9ZZZZ</name>
<feature type="non-terminal residue" evidence="2">
    <location>
        <position position="1"/>
    </location>
</feature>
<proteinExistence type="inferred from homology"/>
<evidence type="ECO:0000313" key="2">
    <source>
        <dbReference type="EMBL" id="KKK50776.1"/>
    </source>
</evidence>
<dbReference type="AlphaFoldDB" id="A0A0F8YRX2"/>
<gene>
    <name evidence="2" type="ORF">LCGC14_3121630</name>
</gene>
<sequence>FMNSCDAMRRLHDVWKRYIPSKFNYILDLPMGESNLGVKYLRNEFHKFKLALEKYNNKTIQEEDLKEAIKLFNESRSLYWKLDSLRTQDPPLISGEEMTKITSQFFKSNPIAWNEKIKTLFKAKKQANLINKKPRVLLSGSPIHNIEFIKFVENCGLNVIYEDLCTGSKFFNLNIKNSEDLLESLSEAYINRTPCARMMKINDRASNIFELSQKLNIDGIIYHSLKFCDTYLYDVPRLKELLKEKDLKVLFIESDGMGSMNQLKTRIEAFTEIIKR</sequence>
<organism evidence="2">
    <name type="scientific">marine sediment metagenome</name>
    <dbReference type="NCBI Taxonomy" id="412755"/>
    <lineage>
        <taxon>unclassified sequences</taxon>
        <taxon>metagenomes</taxon>
        <taxon>ecological metagenomes</taxon>
    </lineage>
</organism>
<dbReference type="InterPro" id="IPR010327">
    <property type="entry name" value="FldB/FldC_alpha/beta"/>
</dbReference>
<comment type="similarity">
    <text evidence="1">Belongs to the FldB/FldC dehydratase alpha/beta subunit family.</text>
</comment>
<dbReference type="Gene3D" id="1.20.1270.370">
    <property type="match status" value="1"/>
</dbReference>
<evidence type="ECO:0000256" key="1">
    <source>
        <dbReference type="ARBA" id="ARBA00005806"/>
    </source>
</evidence>
<accession>A0A0F8YRX2</accession>
<dbReference type="Pfam" id="PF06050">
    <property type="entry name" value="HGD-D"/>
    <property type="match status" value="1"/>
</dbReference>
<dbReference type="Gene3D" id="3.40.50.11900">
    <property type="match status" value="1"/>
</dbReference>
<dbReference type="EMBL" id="LAZR01067850">
    <property type="protein sequence ID" value="KKK50776.1"/>
    <property type="molecule type" value="Genomic_DNA"/>
</dbReference>
<reference evidence="2" key="1">
    <citation type="journal article" date="2015" name="Nature">
        <title>Complex archaea that bridge the gap between prokaryotes and eukaryotes.</title>
        <authorList>
            <person name="Spang A."/>
            <person name="Saw J.H."/>
            <person name="Jorgensen S.L."/>
            <person name="Zaremba-Niedzwiedzka K."/>
            <person name="Martijn J."/>
            <person name="Lind A.E."/>
            <person name="van Eijk R."/>
            <person name="Schleper C."/>
            <person name="Guy L."/>
            <person name="Ettema T.J."/>
        </authorList>
    </citation>
    <scope>NUCLEOTIDE SEQUENCE</scope>
</reference>
<protein>
    <recommendedName>
        <fullName evidence="3">2-hydroxyglutaryl-CoA dehydratase D-component</fullName>
    </recommendedName>
</protein>
<dbReference type="PANTHER" id="PTHR30548:SF1">
    <property type="entry name" value="DEHYDRATASE SUBUNIT MJ0007-RELATED"/>
    <property type="match status" value="1"/>
</dbReference>